<reference evidence="2" key="1">
    <citation type="journal article" date="2014" name="Int. J. Syst. Evol. Microbiol.">
        <title>Complete genome sequence of Corynebacterium casei LMG S-19264T (=DSM 44701T), isolated from a smear-ripened cheese.</title>
        <authorList>
            <consortium name="US DOE Joint Genome Institute (JGI-PGF)"/>
            <person name="Walter F."/>
            <person name="Albersmeier A."/>
            <person name="Kalinowski J."/>
            <person name="Ruckert C."/>
        </authorList>
    </citation>
    <scope>NUCLEOTIDE SEQUENCE</scope>
    <source>
        <strain evidence="2">JCM 3051</strain>
    </source>
</reference>
<dbReference type="Proteomes" id="UP000655589">
    <property type="component" value="Unassembled WGS sequence"/>
</dbReference>
<evidence type="ECO:0000313" key="2">
    <source>
        <dbReference type="EMBL" id="GGM31804.1"/>
    </source>
</evidence>
<evidence type="ECO:0000313" key="3">
    <source>
        <dbReference type="Proteomes" id="UP000655589"/>
    </source>
</evidence>
<gene>
    <name evidence="2" type="ORF">GCM10010102_28990</name>
</gene>
<reference evidence="2" key="2">
    <citation type="submission" date="2020-09" db="EMBL/GenBank/DDBJ databases">
        <authorList>
            <person name="Sun Q."/>
            <person name="Ohkuma M."/>
        </authorList>
    </citation>
    <scope>NUCLEOTIDE SEQUENCE</scope>
    <source>
        <strain evidence="2">JCM 3051</strain>
    </source>
</reference>
<dbReference type="EMBL" id="BMPT01000012">
    <property type="protein sequence ID" value="GGM31804.1"/>
    <property type="molecule type" value="Genomic_DNA"/>
</dbReference>
<proteinExistence type="predicted"/>
<protein>
    <submittedName>
        <fullName evidence="2">Uncharacterized protein</fullName>
    </submittedName>
</protein>
<organism evidence="2 3">
    <name type="scientific">Promicromonospora citrea</name>
    <dbReference type="NCBI Taxonomy" id="43677"/>
    <lineage>
        <taxon>Bacteria</taxon>
        <taxon>Bacillati</taxon>
        <taxon>Actinomycetota</taxon>
        <taxon>Actinomycetes</taxon>
        <taxon>Micrococcales</taxon>
        <taxon>Promicromonosporaceae</taxon>
        <taxon>Promicromonospora</taxon>
    </lineage>
</organism>
<accession>A0A8H9GJ93</accession>
<feature type="region of interest" description="Disordered" evidence="1">
    <location>
        <begin position="68"/>
        <end position="110"/>
    </location>
</feature>
<dbReference type="AlphaFoldDB" id="A0A8H9GJ93"/>
<comment type="caution">
    <text evidence="2">The sequence shown here is derived from an EMBL/GenBank/DDBJ whole genome shotgun (WGS) entry which is preliminary data.</text>
</comment>
<evidence type="ECO:0000256" key="1">
    <source>
        <dbReference type="SAM" id="MobiDB-lite"/>
    </source>
</evidence>
<sequence length="126" mass="13562">MGRRRAMADQEWKQVIAGEWGTPDRGGEEAVVAAASGRARHRALHRTTTPGIGLAVRYLDADALAESRSRPWNGRTGPTANAPTVRTTAARPPRPNRSTTVTNGGSPKLTVSVIQRLRGSHECVRS</sequence>
<keyword evidence="3" id="KW-1185">Reference proteome</keyword>
<name>A0A8H9GJ93_9MICO</name>
<feature type="compositionally biased region" description="Low complexity" evidence="1">
    <location>
        <begin position="78"/>
        <end position="100"/>
    </location>
</feature>